<dbReference type="RefSeq" id="WP_190405190.1">
    <property type="nucleotide sequence ID" value="NZ_JACJRF010000001.1"/>
</dbReference>
<dbReference type="PROSITE" id="PS51163">
    <property type="entry name" value="YRDC"/>
    <property type="match status" value="1"/>
</dbReference>
<keyword evidence="5" id="KW-0808">Transferase</keyword>
<reference evidence="8 9" key="1">
    <citation type="journal article" date="2020" name="ISME J.">
        <title>Comparative genomics reveals insights into cyanobacterial evolution and habitat adaptation.</title>
        <authorList>
            <person name="Chen M.Y."/>
            <person name="Teng W.K."/>
            <person name="Zhao L."/>
            <person name="Hu C.X."/>
            <person name="Zhou Y.K."/>
            <person name="Han B.P."/>
            <person name="Song L.R."/>
            <person name="Shu W.S."/>
        </authorList>
    </citation>
    <scope>NUCLEOTIDE SEQUENCE [LARGE SCALE GENOMIC DNA]</scope>
    <source>
        <strain evidence="8 9">FACHB-260</strain>
    </source>
</reference>
<evidence type="ECO:0000259" key="7">
    <source>
        <dbReference type="PROSITE" id="PS51163"/>
    </source>
</evidence>
<dbReference type="InterPro" id="IPR050156">
    <property type="entry name" value="TC-AMP_synthase_SUA5"/>
</dbReference>
<dbReference type="EC" id="2.7.7.87" evidence="3"/>
<comment type="catalytic activity">
    <reaction evidence="6">
        <text>L-threonine + hydrogencarbonate + ATP = L-threonylcarbamoyladenylate + diphosphate + H2O</text>
        <dbReference type="Rhea" id="RHEA:36407"/>
        <dbReference type="ChEBI" id="CHEBI:15377"/>
        <dbReference type="ChEBI" id="CHEBI:17544"/>
        <dbReference type="ChEBI" id="CHEBI:30616"/>
        <dbReference type="ChEBI" id="CHEBI:33019"/>
        <dbReference type="ChEBI" id="CHEBI:57926"/>
        <dbReference type="ChEBI" id="CHEBI:73682"/>
        <dbReference type="EC" id="2.7.7.87"/>
    </reaction>
</comment>
<evidence type="ECO:0000256" key="4">
    <source>
        <dbReference type="ARBA" id="ARBA00022490"/>
    </source>
</evidence>
<evidence type="ECO:0000256" key="2">
    <source>
        <dbReference type="ARBA" id="ARBA00007663"/>
    </source>
</evidence>
<sequence length="231" mass="25954">MISEAVNYKYWTNEEANQAFKTIKEGGLVIAKGDIGYGFFATSEAAIRKMYQLKNRPHSNPCIVIANLQTLPKFADIPHLEILQWIEKMVSWTTLAVVLPVKKDSEILNSLPPWVYSQSVTNGTVAAFLNTGSFLESLVQRADDEGFLFVGTSGNVSSQGNTYSFTDLPKEFTEQVDLVIDHGTAKYANDQKLATTIVNFTNWTIKRRGVNWETIEPSFYQLKEKLESIKA</sequence>
<dbReference type="Pfam" id="PF01300">
    <property type="entry name" value="Sua5_yciO_yrdC"/>
    <property type="match status" value="1"/>
</dbReference>
<dbReference type="Proteomes" id="UP000607281">
    <property type="component" value="Unassembled WGS sequence"/>
</dbReference>
<comment type="caution">
    <text evidence="8">The sequence shown here is derived from an EMBL/GenBank/DDBJ whole genome shotgun (WGS) entry which is preliminary data.</text>
</comment>
<dbReference type="EMBL" id="JACJRF010000001">
    <property type="protein sequence ID" value="MBD2342708.1"/>
    <property type="molecule type" value="Genomic_DNA"/>
</dbReference>
<dbReference type="SUPFAM" id="SSF55821">
    <property type="entry name" value="YrdC/RibB"/>
    <property type="match status" value="1"/>
</dbReference>
<gene>
    <name evidence="8" type="ORF">H6G18_00915</name>
</gene>
<evidence type="ECO:0000256" key="6">
    <source>
        <dbReference type="ARBA" id="ARBA00048366"/>
    </source>
</evidence>
<dbReference type="InterPro" id="IPR006070">
    <property type="entry name" value="Sua5-like_dom"/>
</dbReference>
<keyword evidence="9" id="KW-1185">Reference proteome</keyword>
<evidence type="ECO:0000256" key="3">
    <source>
        <dbReference type="ARBA" id="ARBA00012584"/>
    </source>
</evidence>
<accession>A0ABR8CJT8</accession>
<dbReference type="PANTHER" id="PTHR17490:SF10">
    <property type="entry name" value="THREONYLCARBAMOYL-AMP SYNTHASE"/>
    <property type="match status" value="1"/>
</dbReference>
<comment type="similarity">
    <text evidence="2">Belongs to the SUA5 family.</text>
</comment>
<name>A0ABR8CJT8_9NOST</name>
<comment type="subcellular location">
    <subcellularLocation>
        <location evidence="1">Cytoplasm</location>
    </subcellularLocation>
</comment>
<evidence type="ECO:0000313" key="8">
    <source>
        <dbReference type="EMBL" id="MBD2342708.1"/>
    </source>
</evidence>
<dbReference type="Gene3D" id="3.90.870.10">
    <property type="entry name" value="DHBP synthase"/>
    <property type="match status" value="1"/>
</dbReference>
<feature type="domain" description="YrdC-like" evidence="7">
    <location>
        <begin position="13"/>
        <end position="211"/>
    </location>
</feature>
<dbReference type="PANTHER" id="PTHR17490">
    <property type="entry name" value="SUA5"/>
    <property type="match status" value="1"/>
</dbReference>
<evidence type="ECO:0000313" key="9">
    <source>
        <dbReference type="Proteomes" id="UP000607281"/>
    </source>
</evidence>
<organism evidence="8 9">
    <name type="scientific">Anabaena subtropica FACHB-260</name>
    <dbReference type="NCBI Taxonomy" id="2692884"/>
    <lineage>
        <taxon>Bacteria</taxon>
        <taxon>Bacillati</taxon>
        <taxon>Cyanobacteriota</taxon>
        <taxon>Cyanophyceae</taxon>
        <taxon>Nostocales</taxon>
        <taxon>Nostocaceae</taxon>
        <taxon>Anabaena</taxon>
    </lineage>
</organism>
<evidence type="ECO:0000256" key="1">
    <source>
        <dbReference type="ARBA" id="ARBA00004496"/>
    </source>
</evidence>
<proteinExistence type="inferred from homology"/>
<dbReference type="InterPro" id="IPR017945">
    <property type="entry name" value="DHBP_synth_RibB-like_a/b_dom"/>
</dbReference>
<evidence type="ECO:0000256" key="5">
    <source>
        <dbReference type="ARBA" id="ARBA00022679"/>
    </source>
</evidence>
<keyword evidence="4" id="KW-0963">Cytoplasm</keyword>
<protein>
    <recommendedName>
        <fullName evidence="3">L-threonylcarbamoyladenylate synthase</fullName>
        <ecNumber evidence="3">2.7.7.87</ecNumber>
    </recommendedName>
</protein>